<dbReference type="PATRIC" id="fig|930944.6.peg.4228"/>
<dbReference type="Proteomes" id="UP000008084">
    <property type="component" value="Chromosome"/>
</dbReference>
<dbReference type="KEGG" id="yey:Y11_42501"/>
<feature type="signal peptide" evidence="1">
    <location>
        <begin position="1"/>
        <end position="20"/>
    </location>
</feature>
<sequence>MKISFVTFTGIILLSLSAAAQPLIAASLATSATPLNSSPLVIENFSVYGIQSHYWLVNGQGEIPITVTAHSHLLISIYLYDQDDNEKIQTATFINNRTKEITLPLENIAAGDYRLVITALATNHESSSKSFAVKLSNAVSEP</sequence>
<organism evidence="2 3">
    <name type="scientific">Yersinia enterocolitica subsp. palearctica serotype O:3 (strain DSM 13030 / CIP 106945 / Y11)</name>
    <dbReference type="NCBI Taxonomy" id="930944"/>
    <lineage>
        <taxon>Bacteria</taxon>
        <taxon>Pseudomonadati</taxon>
        <taxon>Pseudomonadota</taxon>
        <taxon>Gammaproteobacteria</taxon>
        <taxon>Enterobacterales</taxon>
        <taxon>Yersiniaceae</taxon>
        <taxon>Yersinia</taxon>
    </lineage>
</organism>
<feature type="chain" id="PRO_5002616988" evidence="1">
    <location>
        <begin position="21"/>
        <end position="142"/>
    </location>
</feature>
<dbReference type="RefSeq" id="WP_005159443.1">
    <property type="nucleotide sequence ID" value="NC_017564.1"/>
</dbReference>
<dbReference type="GeneID" id="31412151"/>
<accession>A0A0H3NUN3</accession>
<protein>
    <submittedName>
        <fullName evidence="2">Putative exported protein</fullName>
    </submittedName>
</protein>
<evidence type="ECO:0000313" key="2">
    <source>
        <dbReference type="EMBL" id="CBY28280.1"/>
    </source>
</evidence>
<dbReference type="AlphaFoldDB" id="A0A0H3NUN3"/>
<evidence type="ECO:0000256" key="1">
    <source>
        <dbReference type="SAM" id="SignalP"/>
    </source>
</evidence>
<keyword evidence="1" id="KW-0732">Signal</keyword>
<gene>
    <name evidence="2" type="ordered locus">Y11_42501</name>
</gene>
<proteinExistence type="predicted"/>
<evidence type="ECO:0000313" key="3">
    <source>
        <dbReference type="Proteomes" id="UP000008084"/>
    </source>
</evidence>
<name>A0A0H3NUN3_YERE1</name>
<dbReference type="EMBL" id="FR729477">
    <property type="protein sequence ID" value="CBY28280.1"/>
    <property type="molecule type" value="Genomic_DNA"/>
</dbReference>
<dbReference type="HOGENOM" id="CLU_126624_0_0_6"/>
<reference evidence="2 3" key="1">
    <citation type="journal article" date="2011" name="J. Bacteriol.">
        <title>Complete genome sequence of Yersinia enterocolitica subsp. palearctica serogroup O:3.</title>
        <authorList>
            <person name="Batzilla J."/>
            <person name="Hoper D."/>
            <person name="Antonenka U."/>
            <person name="Heesemann J."/>
            <person name="Rakin A."/>
        </authorList>
    </citation>
    <scope>NUCLEOTIDE SEQUENCE [LARGE SCALE GENOMIC DNA]</scope>
    <source>
        <strain evidence="3">DSM 13030 / CIP 106945 / Y11</strain>
    </source>
</reference>
<dbReference type="Gene3D" id="2.60.40.2550">
    <property type="match status" value="1"/>
</dbReference>